<evidence type="ECO:0000313" key="8">
    <source>
        <dbReference type="EMBL" id="SFV39120.1"/>
    </source>
</evidence>
<keyword evidence="9" id="KW-1185">Reference proteome</keyword>
<evidence type="ECO:0000256" key="6">
    <source>
        <dbReference type="SAM" id="Phobius"/>
    </source>
</evidence>
<dbReference type="Proteomes" id="UP000199423">
    <property type="component" value="Unassembled WGS sequence"/>
</dbReference>
<evidence type="ECO:0000313" key="9">
    <source>
        <dbReference type="Proteomes" id="UP000199423"/>
    </source>
</evidence>
<dbReference type="PANTHER" id="PTHR33406:SF12">
    <property type="entry name" value="BLR2997 PROTEIN"/>
    <property type="match status" value="1"/>
</dbReference>
<keyword evidence="4 6" id="KW-1133">Transmembrane helix</keyword>
<dbReference type="Gene3D" id="1.20.1640.10">
    <property type="entry name" value="Multidrug efflux transporter AcrB transmembrane domain"/>
    <property type="match status" value="2"/>
</dbReference>
<feature type="transmembrane region" description="Helical" evidence="6">
    <location>
        <begin position="358"/>
        <end position="382"/>
    </location>
</feature>
<evidence type="ECO:0000256" key="4">
    <source>
        <dbReference type="ARBA" id="ARBA00022989"/>
    </source>
</evidence>
<sequence length="770" mass="83177">MKPTEPQRPHLMSLGLNKLGLIGIKAPILAAIIVLLITAAAVTGLTRLKVDDSLSELFRTNTPEFHTYEEIDRRFPSSEYDVLVVVEGKNLLTHDGLKAFASAAADLQLADGVNGIVSMLSARGKPDPTGYAPPIVPDELPEGPAFDQIMDALKSNDIVKGKFLSEDGQLALIVLSLNRDEVAEKSAKTVIGDIEKTAKEDLEPAGLSVKLAGAPVMQLEIRNAVERDQIVYNGLGLLFGAAIAALFFRRVSLMLVAALPPVIAVCWSLGLLGWFNFKLNLFLNVMTPLILVMGFADSMQMVSAIRIRLREGDTKLQAVTFAVNVVGPACVLAHGATLLAFLALLLSESGLIRTFGEAGAMAVCISFVAVIVVLPILGLLFIRNEKTLARDHAPADGMMDALGTFVGAIVDRVIKHSVLYTLLGVGLFIYFASLHLQLEPRYRLADQVPDREQALAATGRIDSKLTGANPFHVMIQWKNGASLYDPGTLKVIEETHLALEKAAGLGNVWSLESLRRWLRENGDDNVETVKKYVNLLPDHLVRRFIAKEQDAVLVTGRLPDVDASQILPLVHKVDEALDPVRKAYPAYEISVTGLPAIAARNSHRMITQLDESIPICVLIAAVLLAIAFRSFFVGVISLLPGLFPVVTTGAMLWFLGGGLEFSSVVALIVVFGLGVDALIHFLNRLRLEEKPGVAPEVAIRNARVLVGPAIILTTIVLAFGLGVTIFSELPSLRLFGLVCGVTLLASLVADLVFLPATILVYRRYISGHDV</sequence>
<keyword evidence="2" id="KW-1003">Cell membrane</keyword>
<evidence type="ECO:0000256" key="1">
    <source>
        <dbReference type="ARBA" id="ARBA00004651"/>
    </source>
</evidence>
<reference evidence="9" key="1">
    <citation type="submission" date="2016-10" db="EMBL/GenBank/DDBJ databases">
        <authorList>
            <person name="Varghese N."/>
            <person name="Submissions S."/>
        </authorList>
    </citation>
    <scope>NUCLEOTIDE SEQUENCE [LARGE SCALE GENOMIC DNA]</scope>
    <source>
        <strain evidence="9">DSM 1565</strain>
    </source>
</reference>
<feature type="transmembrane region" description="Helical" evidence="6">
    <location>
        <begin position="732"/>
        <end position="761"/>
    </location>
</feature>
<dbReference type="InterPro" id="IPR004869">
    <property type="entry name" value="MMPL_dom"/>
</dbReference>
<feature type="transmembrane region" description="Helical" evidence="6">
    <location>
        <begin position="635"/>
        <end position="655"/>
    </location>
</feature>
<feature type="transmembrane region" description="Helical" evidence="6">
    <location>
        <begin position="21"/>
        <end position="45"/>
    </location>
</feature>
<dbReference type="Pfam" id="PF03176">
    <property type="entry name" value="MMPL"/>
    <property type="match status" value="2"/>
</dbReference>
<feature type="transmembrane region" description="Helical" evidence="6">
    <location>
        <begin position="612"/>
        <end position="628"/>
    </location>
</feature>
<name>A0A1I7NWS8_9HYPH</name>
<dbReference type="EMBL" id="FPCH01000005">
    <property type="protein sequence ID" value="SFV39120.1"/>
    <property type="molecule type" value="Genomic_DNA"/>
</dbReference>
<dbReference type="SUPFAM" id="SSF82866">
    <property type="entry name" value="Multidrug efflux transporter AcrB transmembrane domain"/>
    <property type="match status" value="2"/>
</dbReference>
<feature type="transmembrane region" description="Helical" evidence="6">
    <location>
        <begin position="418"/>
        <end position="438"/>
    </location>
</feature>
<dbReference type="PROSITE" id="PS50156">
    <property type="entry name" value="SSD"/>
    <property type="match status" value="2"/>
</dbReference>
<dbReference type="STRING" id="51670.SAMN04488557_4145"/>
<keyword evidence="3 6" id="KW-0812">Transmembrane</keyword>
<protein>
    <recommendedName>
        <fullName evidence="7">SSD domain-containing protein</fullName>
    </recommendedName>
</protein>
<evidence type="ECO:0000256" key="3">
    <source>
        <dbReference type="ARBA" id="ARBA00022692"/>
    </source>
</evidence>
<feature type="domain" description="SSD" evidence="7">
    <location>
        <begin position="250"/>
        <end position="380"/>
    </location>
</feature>
<evidence type="ECO:0000259" key="7">
    <source>
        <dbReference type="PROSITE" id="PS50156"/>
    </source>
</evidence>
<dbReference type="InterPro" id="IPR000731">
    <property type="entry name" value="SSD"/>
</dbReference>
<dbReference type="AlphaFoldDB" id="A0A1I7NWS8"/>
<proteinExistence type="predicted"/>
<feature type="domain" description="SSD" evidence="7">
    <location>
        <begin position="619"/>
        <end position="760"/>
    </location>
</feature>
<gene>
    <name evidence="8" type="ORF">SAMN04488557_4145</name>
</gene>
<comment type="subcellular location">
    <subcellularLocation>
        <location evidence="1">Cell membrane</location>
        <topology evidence="1">Multi-pass membrane protein</topology>
    </subcellularLocation>
</comment>
<feature type="transmembrane region" description="Helical" evidence="6">
    <location>
        <begin position="661"/>
        <end position="683"/>
    </location>
</feature>
<dbReference type="PANTHER" id="PTHR33406">
    <property type="entry name" value="MEMBRANE PROTEIN MJ1562-RELATED"/>
    <property type="match status" value="1"/>
</dbReference>
<evidence type="ECO:0000256" key="5">
    <source>
        <dbReference type="ARBA" id="ARBA00023136"/>
    </source>
</evidence>
<organism evidence="8 9">
    <name type="scientific">Hyphomicrobium facile</name>
    <dbReference type="NCBI Taxonomy" id="51670"/>
    <lineage>
        <taxon>Bacteria</taxon>
        <taxon>Pseudomonadati</taxon>
        <taxon>Pseudomonadota</taxon>
        <taxon>Alphaproteobacteria</taxon>
        <taxon>Hyphomicrobiales</taxon>
        <taxon>Hyphomicrobiaceae</taxon>
        <taxon>Hyphomicrobium</taxon>
    </lineage>
</organism>
<dbReference type="InterPro" id="IPR050545">
    <property type="entry name" value="Mycobact_MmpL"/>
</dbReference>
<dbReference type="OrthoDB" id="9794724at2"/>
<dbReference type="GO" id="GO:0005886">
    <property type="term" value="C:plasma membrane"/>
    <property type="evidence" value="ECO:0007669"/>
    <property type="project" value="UniProtKB-SubCell"/>
</dbReference>
<feature type="transmembrane region" description="Helical" evidence="6">
    <location>
        <begin position="255"/>
        <end position="275"/>
    </location>
</feature>
<feature type="transmembrane region" description="Helical" evidence="6">
    <location>
        <begin position="704"/>
        <end position="726"/>
    </location>
</feature>
<accession>A0A1I7NWS8</accession>
<evidence type="ECO:0000256" key="2">
    <source>
        <dbReference type="ARBA" id="ARBA00022475"/>
    </source>
</evidence>
<feature type="transmembrane region" description="Helical" evidence="6">
    <location>
        <begin position="230"/>
        <end position="248"/>
    </location>
</feature>
<feature type="transmembrane region" description="Helical" evidence="6">
    <location>
        <begin position="319"/>
        <end position="346"/>
    </location>
</feature>
<feature type="transmembrane region" description="Helical" evidence="6">
    <location>
        <begin position="281"/>
        <end position="299"/>
    </location>
</feature>
<keyword evidence="5 6" id="KW-0472">Membrane</keyword>